<dbReference type="InterPro" id="IPR036640">
    <property type="entry name" value="ABC1_TM_sf"/>
</dbReference>
<dbReference type="InterPro" id="IPR050173">
    <property type="entry name" value="ABC_transporter_C-like"/>
</dbReference>
<evidence type="ECO:0000256" key="7">
    <source>
        <dbReference type="SAM" id="MobiDB-lite"/>
    </source>
</evidence>
<dbReference type="InterPro" id="IPR011527">
    <property type="entry name" value="ABC1_TM_dom"/>
</dbReference>
<dbReference type="Gene3D" id="1.20.1560.10">
    <property type="entry name" value="ABC transporter type 1, transmembrane domain"/>
    <property type="match status" value="1"/>
</dbReference>
<feature type="region of interest" description="Disordered" evidence="7">
    <location>
        <begin position="179"/>
        <end position="207"/>
    </location>
</feature>
<evidence type="ECO:0000256" key="4">
    <source>
        <dbReference type="ARBA" id="ARBA00022840"/>
    </source>
</evidence>
<feature type="domain" description="ABC transmembrane type-1" evidence="9">
    <location>
        <begin position="312"/>
        <end position="392"/>
    </location>
</feature>
<name>A0A915E1E3_9BILA</name>
<evidence type="ECO:0000256" key="1">
    <source>
        <dbReference type="ARBA" id="ARBA00022448"/>
    </source>
</evidence>
<evidence type="ECO:0000313" key="10">
    <source>
        <dbReference type="Proteomes" id="UP000887574"/>
    </source>
</evidence>
<dbReference type="Proteomes" id="UP000887574">
    <property type="component" value="Unplaced"/>
</dbReference>
<dbReference type="WBParaSite" id="jg25662">
    <property type="protein sequence ID" value="jg25662"/>
    <property type="gene ID" value="jg25662"/>
</dbReference>
<feature type="compositionally biased region" description="Polar residues" evidence="7">
    <location>
        <begin position="1"/>
        <end position="13"/>
    </location>
</feature>
<evidence type="ECO:0000256" key="6">
    <source>
        <dbReference type="ARBA" id="ARBA00023136"/>
    </source>
</evidence>
<dbReference type="InterPro" id="IPR027417">
    <property type="entry name" value="P-loop_NTPase"/>
</dbReference>
<reference evidence="11" key="1">
    <citation type="submission" date="2022-11" db="UniProtKB">
        <authorList>
            <consortium name="WormBaseParasite"/>
        </authorList>
    </citation>
    <scope>IDENTIFICATION</scope>
</reference>
<evidence type="ECO:0000313" key="11">
    <source>
        <dbReference type="WBParaSite" id="jg25662"/>
    </source>
</evidence>
<feature type="compositionally biased region" description="Acidic residues" evidence="7">
    <location>
        <begin position="186"/>
        <end position="195"/>
    </location>
</feature>
<dbReference type="PANTHER" id="PTHR24223:SF447">
    <property type="entry name" value="MULTIDRUG RESISTANCE-ASSOCIATED PROTEIN 5"/>
    <property type="match status" value="1"/>
</dbReference>
<evidence type="ECO:0000256" key="3">
    <source>
        <dbReference type="ARBA" id="ARBA00022741"/>
    </source>
</evidence>
<feature type="transmembrane region" description="Helical" evidence="8">
    <location>
        <begin position="371"/>
        <end position="393"/>
    </location>
</feature>
<dbReference type="GO" id="GO:0016020">
    <property type="term" value="C:membrane"/>
    <property type="evidence" value="ECO:0007669"/>
    <property type="project" value="InterPro"/>
</dbReference>
<dbReference type="PANTHER" id="PTHR24223">
    <property type="entry name" value="ATP-BINDING CASSETTE SUB-FAMILY C"/>
    <property type="match status" value="1"/>
</dbReference>
<organism evidence="10 11">
    <name type="scientific">Ditylenchus dipsaci</name>
    <dbReference type="NCBI Taxonomy" id="166011"/>
    <lineage>
        <taxon>Eukaryota</taxon>
        <taxon>Metazoa</taxon>
        <taxon>Ecdysozoa</taxon>
        <taxon>Nematoda</taxon>
        <taxon>Chromadorea</taxon>
        <taxon>Rhabditida</taxon>
        <taxon>Tylenchina</taxon>
        <taxon>Tylenchomorpha</taxon>
        <taxon>Sphaerularioidea</taxon>
        <taxon>Anguinidae</taxon>
        <taxon>Anguininae</taxon>
        <taxon>Ditylenchus</taxon>
    </lineage>
</organism>
<feature type="transmembrane region" description="Helical" evidence="8">
    <location>
        <begin position="299"/>
        <end position="321"/>
    </location>
</feature>
<proteinExistence type="predicted"/>
<dbReference type="SUPFAM" id="SSF90123">
    <property type="entry name" value="ABC transporter transmembrane region"/>
    <property type="match status" value="1"/>
</dbReference>
<evidence type="ECO:0000256" key="8">
    <source>
        <dbReference type="SAM" id="Phobius"/>
    </source>
</evidence>
<dbReference type="Gene3D" id="3.40.50.300">
    <property type="entry name" value="P-loop containing nucleotide triphosphate hydrolases"/>
    <property type="match status" value="1"/>
</dbReference>
<evidence type="ECO:0000259" key="9">
    <source>
        <dbReference type="PROSITE" id="PS50929"/>
    </source>
</evidence>
<keyword evidence="10" id="KW-1185">Reference proteome</keyword>
<dbReference type="SUPFAM" id="SSF52540">
    <property type="entry name" value="P-loop containing nucleoside triphosphate hydrolases"/>
    <property type="match status" value="1"/>
</dbReference>
<accession>A0A915E1E3</accession>
<sequence>MKDSTFSWDTSANPVPEPSSKLTKNGKSNGHHREERADWCLRMCGQWKNSSFARLSWTLVEESGTFAMSGTAAFVSQNPFVCNTTIRENILFGSAGPMNSQRYYKSISSAQLTKDLETMPANELSEINESGTTLSGGQKARLALLEGQQIGFDTHQKLLSSSDLYNNFFNTYSQLRDQEPKVTETASEDNAEEIDGNTKSDGESQASNAAKLIGEEELGLSKISTKIYLEYIKAAGGLTVCCFVLVAFLINVGSGIFSTYWLSKWLTDVHGRPANNAFIGLNDSINATDNYSLANDPNLSFYATVYGCSILILFVLVTLCASTNLHNSMLNHVLHGVTSFFDTTPAGRILNRFSKDLDEIDVKLPFSAEALLQYMITCIGFVGIIASVFPIFLCYASPHCCLCALLLVLQIWNQELETSGKHFSISSLRANYLFFGWAGDNSLLLPDEFLC</sequence>
<keyword evidence="6 8" id="KW-0472">Membrane</keyword>
<keyword evidence="4" id="KW-0067">ATP-binding</keyword>
<protein>
    <submittedName>
        <fullName evidence="11">ABC transmembrane type-1 domain-containing protein</fullName>
    </submittedName>
</protein>
<keyword evidence="3" id="KW-0547">Nucleotide-binding</keyword>
<dbReference type="Pfam" id="PF00664">
    <property type="entry name" value="ABC_membrane"/>
    <property type="match status" value="1"/>
</dbReference>
<keyword evidence="1" id="KW-0813">Transport</keyword>
<dbReference type="GO" id="GO:0140359">
    <property type="term" value="F:ABC-type transporter activity"/>
    <property type="evidence" value="ECO:0007669"/>
    <property type="project" value="InterPro"/>
</dbReference>
<evidence type="ECO:0000256" key="5">
    <source>
        <dbReference type="ARBA" id="ARBA00022989"/>
    </source>
</evidence>
<keyword evidence="2 8" id="KW-0812">Transmembrane</keyword>
<dbReference type="AlphaFoldDB" id="A0A915E1E3"/>
<dbReference type="GO" id="GO:0005524">
    <property type="term" value="F:ATP binding"/>
    <property type="evidence" value="ECO:0007669"/>
    <property type="project" value="UniProtKB-KW"/>
</dbReference>
<dbReference type="PROSITE" id="PS50929">
    <property type="entry name" value="ABC_TM1F"/>
    <property type="match status" value="1"/>
</dbReference>
<evidence type="ECO:0000256" key="2">
    <source>
        <dbReference type="ARBA" id="ARBA00022692"/>
    </source>
</evidence>
<feature type="region of interest" description="Disordered" evidence="7">
    <location>
        <begin position="1"/>
        <end position="31"/>
    </location>
</feature>
<feature type="transmembrane region" description="Helical" evidence="8">
    <location>
        <begin position="231"/>
        <end position="257"/>
    </location>
</feature>
<keyword evidence="5 8" id="KW-1133">Transmembrane helix</keyword>